<proteinExistence type="predicted"/>
<keyword evidence="2" id="KW-1185">Reference proteome</keyword>
<gene>
    <name evidence="1" type="ORF">GCM10017056_52940</name>
</gene>
<dbReference type="EMBL" id="BNCJ01000051">
    <property type="protein sequence ID" value="GHF76006.1"/>
    <property type="molecule type" value="Genomic_DNA"/>
</dbReference>
<reference evidence="1" key="2">
    <citation type="submission" date="2020-09" db="EMBL/GenBank/DDBJ databases">
        <authorList>
            <person name="Sun Q."/>
            <person name="Kim S."/>
        </authorList>
    </citation>
    <scope>NUCLEOTIDE SEQUENCE</scope>
    <source>
        <strain evidence="1">KCTC 42650</strain>
    </source>
</reference>
<name>A0A8J3H422_9RHOB</name>
<organism evidence="1 2">
    <name type="scientific">Seohaeicola zhoushanensis</name>
    <dbReference type="NCBI Taxonomy" id="1569283"/>
    <lineage>
        <taxon>Bacteria</taxon>
        <taxon>Pseudomonadati</taxon>
        <taxon>Pseudomonadota</taxon>
        <taxon>Alphaproteobacteria</taxon>
        <taxon>Rhodobacterales</taxon>
        <taxon>Roseobacteraceae</taxon>
        <taxon>Seohaeicola</taxon>
    </lineage>
</organism>
<comment type="caution">
    <text evidence="1">The sequence shown here is derived from an EMBL/GenBank/DDBJ whole genome shotgun (WGS) entry which is preliminary data.</text>
</comment>
<dbReference type="RefSeq" id="WP_189683137.1">
    <property type="nucleotide sequence ID" value="NZ_BNCJ01000051.1"/>
</dbReference>
<evidence type="ECO:0000313" key="1">
    <source>
        <dbReference type="EMBL" id="GHF76006.1"/>
    </source>
</evidence>
<reference evidence="1" key="1">
    <citation type="journal article" date="2014" name="Int. J. Syst. Evol. Microbiol.">
        <title>Complete genome sequence of Corynebacterium casei LMG S-19264T (=DSM 44701T), isolated from a smear-ripened cheese.</title>
        <authorList>
            <consortium name="US DOE Joint Genome Institute (JGI-PGF)"/>
            <person name="Walter F."/>
            <person name="Albersmeier A."/>
            <person name="Kalinowski J."/>
            <person name="Ruckert C."/>
        </authorList>
    </citation>
    <scope>NUCLEOTIDE SEQUENCE</scope>
    <source>
        <strain evidence="1">KCTC 42650</strain>
    </source>
</reference>
<dbReference type="Proteomes" id="UP000626220">
    <property type="component" value="Unassembled WGS sequence"/>
</dbReference>
<sequence>MQVFVQKRVDRKALYGDHASEILDAPYVEELLRDRAAYLYITGHFPSHLRPKTNQYLRQISYFYKRPTSFDGRFGHCKIKDDAIRALGLNDHEMVKAVRAKIQGGYFIQKSRGLGTRNGFSKIFMFTFENGTPVHPITVTLQGAVKDGWD</sequence>
<protein>
    <submittedName>
        <fullName evidence="1">Uncharacterized protein</fullName>
    </submittedName>
</protein>
<accession>A0A8J3H422</accession>
<evidence type="ECO:0000313" key="2">
    <source>
        <dbReference type="Proteomes" id="UP000626220"/>
    </source>
</evidence>
<dbReference type="AlphaFoldDB" id="A0A8J3H422"/>